<dbReference type="InterPro" id="IPR002350">
    <property type="entry name" value="Kazal_dom"/>
</dbReference>
<dbReference type="InterPro" id="IPR000742">
    <property type="entry name" value="EGF"/>
</dbReference>
<feature type="domain" description="EGF-like" evidence="6">
    <location>
        <begin position="260"/>
        <end position="297"/>
    </location>
</feature>
<dbReference type="GeneID" id="101861044"/>
<feature type="domain" description="Kazal-like" evidence="7">
    <location>
        <begin position="558"/>
        <end position="617"/>
    </location>
</feature>
<protein>
    <submittedName>
        <fullName evidence="9">Latent-transforming growth factor beta-binding protein 4</fullName>
    </submittedName>
</protein>
<evidence type="ECO:0000313" key="9">
    <source>
        <dbReference type="RefSeq" id="XP_012938275.1"/>
    </source>
</evidence>
<dbReference type="PROSITE" id="PS51465">
    <property type="entry name" value="KAZAL_2"/>
    <property type="match status" value="1"/>
</dbReference>
<feature type="region of interest" description="Disordered" evidence="5">
    <location>
        <begin position="366"/>
        <end position="438"/>
    </location>
</feature>
<evidence type="ECO:0000259" key="7">
    <source>
        <dbReference type="PROSITE" id="PS51465"/>
    </source>
</evidence>
<dbReference type="PROSITE" id="PS01187">
    <property type="entry name" value="EGF_CA"/>
    <property type="match status" value="1"/>
</dbReference>
<dbReference type="PROSITE" id="PS01186">
    <property type="entry name" value="EGF_2"/>
    <property type="match status" value="1"/>
</dbReference>
<dbReference type="InterPro" id="IPR049883">
    <property type="entry name" value="NOTCH1_EGF-like"/>
</dbReference>
<evidence type="ECO:0000256" key="5">
    <source>
        <dbReference type="SAM" id="MobiDB-lite"/>
    </source>
</evidence>
<feature type="compositionally biased region" description="Pro residues" evidence="5">
    <location>
        <begin position="381"/>
        <end position="390"/>
    </location>
</feature>
<comment type="caution">
    <text evidence="4">Lacks conserved residue(s) required for the propagation of feature annotation.</text>
</comment>
<dbReference type="CDD" id="cd00104">
    <property type="entry name" value="KAZAL_FS"/>
    <property type="match status" value="1"/>
</dbReference>
<dbReference type="SMART" id="SM00280">
    <property type="entry name" value="KAZAL"/>
    <property type="match status" value="1"/>
</dbReference>
<keyword evidence="3" id="KW-0325">Glycoprotein</keyword>
<dbReference type="InterPro" id="IPR051586">
    <property type="entry name" value="PKC-binding_NELL"/>
</dbReference>
<evidence type="ECO:0000259" key="6">
    <source>
        <dbReference type="PROSITE" id="PS50026"/>
    </source>
</evidence>
<proteinExistence type="predicted"/>
<name>A0ABM1A0E4_APLCA</name>
<dbReference type="Pfam" id="PF07645">
    <property type="entry name" value="EGF_CA"/>
    <property type="match status" value="2"/>
</dbReference>
<sequence>MEMCVQDQCDGELRFCEYLTSQPFECDDMGALLSIINDKNCGEYCGENMQFTYSVISKQPTCSEPDLVPVGGEDEFDDYEFGCVCKQGFVMSGNYMCVREDECGCTMEDGEYRQRDSVWRSEDCSKIYTCTGPGENGIVEEDSPCGENTECLDTEEGPACMCEEGFFGNPIMPEGCEEGKKDDDGSKICYTYVNLDGSTEQKCNCTMGYVSSCNDCEDIDECKLGLHECDLSKENCVNIPGGYDCECADGFKETDNGCVDIDECKEQRPCGDNTGCTNKPGSYKCECCAGYKMDDGECVRDTEGFPDIPDDAQCCLQCNIPAICKDVESEPVPICYTKPDGEKQTFEDGKVLFQTLCLNGEEFVPSNAQKGQKCPEEVEPTEPPTPPPTTEAPAATTAGQAPPSSCDVDVLKSTLPPPPPQLSSGPVCGPSNGPDPQTYDSYYEMAQAVCQSSGSPRNMPTLSPIAAEPGPCEEEPEVTEPVVTIPVIPIPAPPLDPEFNPWRPFGDCKFRDAEKGCGPGVKVRTRSVKERTDGQETRDPFPYEIRQEASCFEKCDDPEPQDQCPEEDFCEGNTYDPVCGSIDNGMLETFDNLCELERIACVADKPFNVQYNGKCKEDDEEPAKRMCADGPVPGTVHYHHSSLVETCTGPSVEIFTCGELLCEGGSDTCCKPIAVERKEVDIMCYNTSPEQEFSRTFKHIHYSAQKCQCQENTQDDFGDD</sequence>
<dbReference type="InterPro" id="IPR000152">
    <property type="entry name" value="EGF-type_Asp/Asn_hydroxyl_site"/>
</dbReference>
<evidence type="ECO:0000256" key="2">
    <source>
        <dbReference type="ARBA" id="ARBA00023157"/>
    </source>
</evidence>
<evidence type="ECO:0000256" key="1">
    <source>
        <dbReference type="ARBA" id="ARBA00022536"/>
    </source>
</evidence>
<dbReference type="InterPro" id="IPR018097">
    <property type="entry name" value="EGF_Ca-bd_CS"/>
</dbReference>
<feature type="compositionally biased region" description="Low complexity" evidence="5">
    <location>
        <begin position="391"/>
        <end position="403"/>
    </location>
</feature>
<dbReference type="Gene3D" id="2.10.25.10">
    <property type="entry name" value="Laminin"/>
    <property type="match status" value="2"/>
</dbReference>
<dbReference type="InterPro" id="IPR036058">
    <property type="entry name" value="Kazal_dom_sf"/>
</dbReference>
<evidence type="ECO:0000313" key="8">
    <source>
        <dbReference type="Proteomes" id="UP000694888"/>
    </source>
</evidence>
<dbReference type="InterPro" id="IPR001881">
    <property type="entry name" value="EGF-like_Ca-bd_dom"/>
</dbReference>
<dbReference type="SUPFAM" id="SSF100895">
    <property type="entry name" value="Kazal-type serine protease inhibitors"/>
    <property type="match status" value="1"/>
</dbReference>
<dbReference type="Proteomes" id="UP000694888">
    <property type="component" value="Unplaced"/>
</dbReference>
<dbReference type="Gene3D" id="3.30.60.30">
    <property type="match status" value="1"/>
</dbReference>
<dbReference type="PROSITE" id="PS00010">
    <property type="entry name" value="ASX_HYDROXYL"/>
    <property type="match status" value="2"/>
</dbReference>
<keyword evidence="1 4" id="KW-0245">EGF-like domain</keyword>
<gene>
    <name evidence="9" type="primary">LOC101861044</name>
</gene>
<dbReference type="PROSITE" id="PS50026">
    <property type="entry name" value="EGF_3"/>
    <property type="match status" value="1"/>
</dbReference>
<dbReference type="SUPFAM" id="SSF57196">
    <property type="entry name" value="EGF/Laminin"/>
    <property type="match status" value="2"/>
</dbReference>
<organism evidence="8 9">
    <name type="scientific">Aplysia californica</name>
    <name type="common">California sea hare</name>
    <dbReference type="NCBI Taxonomy" id="6500"/>
    <lineage>
        <taxon>Eukaryota</taxon>
        <taxon>Metazoa</taxon>
        <taxon>Spiralia</taxon>
        <taxon>Lophotrochozoa</taxon>
        <taxon>Mollusca</taxon>
        <taxon>Gastropoda</taxon>
        <taxon>Heterobranchia</taxon>
        <taxon>Euthyneura</taxon>
        <taxon>Tectipleura</taxon>
        <taxon>Aplysiida</taxon>
        <taxon>Aplysioidea</taxon>
        <taxon>Aplysiidae</taxon>
        <taxon>Aplysia</taxon>
    </lineage>
</organism>
<dbReference type="SUPFAM" id="SSF57567">
    <property type="entry name" value="Serine protease inhibitors"/>
    <property type="match status" value="1"/>
</dbReference>
<evidence type="ECO:0000256" key="4">
    <source>
        <dbReference type="PROSITE-ProRule" id="PRU00076"/>
    </source>
</evidence>
<dbReference type="Gene3D" id="2.90.20.10">
    <property type="entry name" value="Plasmodium vivax P25 domain"/>
    <property type="match status" value="1"/>
</dbReference>
<dbReference type="PANTHER" id="PTHR24042">
    <property type="entry name" value="NEL HOMOLOG"/>
    <property type="match status" value="1"/>
</dbReference>
<dbReference type="RefSeq" id="XP_012938275.1">
    <property type="nucleotide sequence ID" value="XM_013082821.2"/>
</dbReference>
<dbReference type="InterPro" id="IPR036084">
    <property type="entry name" value="Ser_inhib-like_sf"/>
</dbReference>
<keyword evidence="8" id="KW-1185">Reference proteome</keyword>
<accession>A0ABM1A0E4</accession>
<dbReference type="CDD" id="cd00054">
    <property type="entry name" value="EGF_CA"/>
    <property type="match status" value="1"/>
</dbReference>
<dbReference type="PANTHER" id="PTHR24042:SF5">
    <property type="entry name" value="EGF-LIKE CALCIUM-BINDING DOMAIN-CONTAINING PROTEIN"/>
    <property type="match status" value="1"/>
</dbReference>
<evidence type="ECO:0000256" key="3">
    <source>
        <dbReference type="ARBA" id="ARBA00023180"/>
    </source>
</evidence>
<keyword evidence="2" id="KW-1015">Disulfide bond</keyword>
<reference evidence="9" key="1">
    <citation type="submission" date="2025-08" db="UniProtKB">
        <authorList>
            <consortium name="RefSeq"/>
        </authorList>
    </citation>
    <scope>IDENTIFICATION</scope>
</reference>
<dbReference type="SMART" id="SM00181">
    <property type="entry name" value="EGF"/>
    <property type="match status" value="3"/>
</dbReference>
<dbReference type="SMART" id="SM00179">
    <property type="entry name" value="EGF_CA"/>
    <property type="match status" value="2"/>
</dbReference>